<feature type="transmembrane region" description="Helical" evidence="1">
    <location>
        <begin position="171"/>
        <end position="192"/>
    </location>
</feature>
<name>A0AA95I9Q1_9BACL</name>
<keyword evidence="1" id="KW-0472">Membrane</keyword>
<feature type="transmembrane region" description="Helical" evidence="1">
    <location>
        <begin position="244"/>
        <end position="265"/>
    </location>
</feature>
<organism evidence="2 3">
    <name type="scientific">Paenibacillus woosongensis</name>
    <dbReference type="NCBI Taxonomy" id="307580"/>
    <lineage>
        <taxon>Bacteria</taxon>
        <taxon>Bacillati</taxon>
        <taxon>Bacillota</taxon>
        <taxon>Bacilli</taxon>
        <taxon>Bacillales</taxon>
        <taxon>Paenibacillaceae</taxon>
        <taxon>Paenibacillus</taxon>
    </lineage>
</organism>
<reference evidence="2" key="1">
    <citation type="submission" date="2023-05" db="EMBL/GenBank/DDBJ databases">
        <title>Comparative genomics of Bacillaceae isolates and their secondary metabolite potential.</title>
        <authorList>
            <person name="Song L."/>
            <person name="Nielsen L.J."/>
            <person name="Mohite O."/>
            <person name="Xu X."/>
            <person name="Weber T."/>
            <person name="Kovacs A.T."/>
        </authorList>
    </citation>
    <scope>NUCLEOTIDE SEQUENCE</scope>
    <source>
        <strain evidence="2">B2_4</strain>
    </source>
</reference>
<dbReference type="PANTHER" id="PTHR41324">
    <property type="entry name" value="MEMBRANE PROTEIN-RELATED"/>
    <property type="match status" value="1"/>
</dbReference>
<keyword evidence="1" id="KW-1133">Transmembrane helix</keyword>
<dbReference type="PANTHER" id="PTHR41324:SF1">
    <property type="entry name" value="DUF2232 DOMAIN-CONTAINING PROTEIN"/>
    <property type="match status" value="1"/>
</dbReference>
<evidence type="ECO:0000313" key="2">
    <source>
        <dbReference type="EMBL" id="WHX49097.1"/>
    </source>
</evidence>
<feature type="transmembrane region" description="Helical" evidence="1">
    <location>
        <begin position="12"/>
        <end position="43"/>
    </location>
</feature>
<accession>A0AA95I9Q1</accession>
<dbReference type="Proteomes" id="UP001177943">
    <property type="component" value="Chromosome"/>
</dbReference>
<feature type="transmembrane region" description="Helical" evidence="1">
    <location>
        <begin position="272"/>
        <end position="293"/>
    </location>
</feature>
<sequence length="308" mass="34492">MNLRWTSVAWSVVYLLLLLSFATPFSFITIFVLLLPGVILYATLSVRAFAFHIAIVWMAAALLLSNPVIILLAVFFMVPALVMGHLYKTRASALKVVVMGTGTLLLEFLLAFLAVTVIYDFNLASSIEETLNTMMSLMQNMADNELIASDLVWSPEMAQQLSSLAARMTPFTMIMCSFLLAAVTHLIARPTLNSLGHSVRSFPPLRDWRLPRALIWYYLATVLIMLFGSAAVMESFVGTVLLNLSPLLNFLFMIQAASFFFFLAYQKKWNPAIPVLLIIAMLFIPPLKIVGILDIAMPLREMITRSRR</sequence>
<feature type="transmembrane region" description="Helical" evidence="1">
    <location>
        <begin position="94"/>
        <end position="119"/>
    </location>
</feature>
<dbReference type="KEGG" id="pwn:QNH46_24165"/>
<proteinExistence type="predicted"/>
<feature type="transmembrane region" description="Helical" evidence="1">
    <location>
        <begin position="213"/>
        <end position="232"/>
    </location>
</feature>
<evidence type="ECO:0000313" key="3">
    <source>
        <dbReference type="Proteomes" id="UP001177943"/>
    </source>
</evidence>
<dbReference type="EMBL" id="CP126084">
    <property type="protein sequence ID" value="WHX49097.1"/>
    <property type="molecule type" value="Genomic_DNA"/>
</dbReference>
<protein>
    <submittedName>
        <fullName evidence="2">DUF2232 domain-containing protein</fullName>
    </submittedName>
</protein>
<gene>
    <name evidence="2" type="ORF">QNH46_24165</name>
</gene>
<feature type="transmembrane region" description="Helical" evidence="1">
    <location>
        <begin position="49"/>
        <end position="82"/>
    </location>
</feature>
<dbReference type="RefSeq" id="WP_283926385.1">
    <property type="nucleotide sequence ID" value="NZ_CP126084.1"/>
</dbReference>
<keyword evidence="1" id="KW-0812">Transmembrane</keyword>
<evidence type="ECO:0000256" key="1">
    <source>
        <dbReference type="SAM" id="Phobius"/>
    </source>
</evidence>
<dbReference type="AlphaFoldDB" id="A0AA95I9Q1"/>
<dbReference type="InterPro" id="IPR018710">
    <property type="entry name" value="DUF2232"/>
</dbReference>
<dbReference type="Pfam" id="PF09991">
    <property type="entry name" value="DUF2232"/>
    <property type="match status" value="1"/>
</dbReference>